<reference evidence="3" key="1">
    <citation type="journal article" date="2016" name="Nat. Commun.">
        <title>The Gonium pectorale genome demonstrates co-option of cell cycle regulation during the evolution of multicellularity.</title>
        <authorList>
            <person name="Hanschen E.R."/>
            <person name="Marriage T.N."/>
            <person name="Ferris P.J."/>
            <person name="Hamaji T."/>
            <person name="Toyoda A."/>
            <person name="Fujiyama A."/>
            <person name="Neme R."/>
            <person name="Noguchi H."/>
            <person name="Minakuchi Y."/>
            <person name="Suzuki M."/>
            <person name="Kawai-Toyooka H."/>
            <person name="Smith D.R."/>
            <person name="Sparks H."/>
            <person name="Anderson J."/>
            <person name="Bakaric R."/>
            <person name="Luria V."/>
            <person name="Karger A."/>
            <person name="Kirschner M.W."/>
            <person name="Durand P.M."/>
            <person name="Michod R.E."/>
            <person name="Nozaki H."/>
            <person name="Olson B.J."/>
        </authorList>
    </citation>
    <scope>NUCLEOTIDE SEQUENCE [LARGE SCALE GENOMIC DNA]</scope>
    <source>
        <strain evidence="3">NIES-2863</strain>
    </source>
</reference>
<feature type="region of interest" description="Disordered" evidence="1">
    <location>
        <begin position="325"/>
        <end position="365"/>
    </location>
</feature>
<dbReference type="Proteomes" id="UP000075714">
    <property type="component" value="Unassembled WGS sequence"/>
</dbReference>
<dbReference type="AlphaFoldDB" id="A0A150G9B1"/>
<proteinExistence type="predicted"/>
<feature type="compositionally biased region" description="Acidic residues" evidence="1">
    <location>
        <begin position="327"/>
        <end position="349"/>
    </location>
</feature>
<feature type="compositionally biased region" description="Low complexity" evidence="1">
    <location>
        <begin position="645"/>
        <end position="655"/>
    </location>
</feature>
<dbReference type="STRING" id="33097.A0A150G9B1"/>
<dbReference type="InterPro" id="IPR043129">
    <property type="entry name" value="ATPase_NBD"/>
</dbReference>
<comment type="caution">
    <text evidence="2">The sequence shown here is derived from an EMBL/GenBank/DDBJ whole genome shotgun (WGS) entry which is preliminary data.</text>
</comment>
<dbReference type="PANTHER" id="PTHR14187">
    <property type="entry name" value="ALPHA KINASE/ELONGATION FACTOR 2 KINASE"/>
    <property type="match status" value="1"/>
</dbReference>
<feature type="region of interest" description="Disordered" evidence="1">
    <location>
        <begin position="645"/>
        <end position="666"/>
    </location>
</feature>
<evidence type="ECO:0000313" key="3">
    <source>
        <dbReference type="Proteomes" id="UP000075714"/>
    </source>
</evidence>
<organism evidence="2 3">
    <name type="scientific">Gonium pectorale</name>
    <name type="common">Green alga</name>
    <dbReference type="NCBI Taxonomy" id="33097"/>
    <lineage>
        <taxon>Eukaryota</taxon>
        <taxon>Viridiplantae</taxon>
        <taxon>Chlorophyta</taxon>
        <taxon>core chlorophytes</taxon>
        <taxon>Chlorophyceae</taxon>
        <taxon>CS clade</taxon>
        <taxon>Chlamydomonadales</taxon>
        <taxon>Volvocaceae</taxon>
        <taxon>Gonium</taxon>
    </lineage>
</organism>
<dbReference type="Gene3D" id="3.90.640.10">
    <property type="entry name" value="Actin, Chain A, domain 4"/>
    <property type="match status" value="1"/>
</dbReference>
<dbReference type="OrthoDB" id="546249at2759"/>
<name>A0A150G9B1_GONPE</name>
<evidence type="ECO:0000313" key="2">
    <source>
        <dbReference type="EMBL" id="KXZ46436.1"/>
    </source>
</evidence>
<dbReference type="SUPFAM" id="SSF53067">
    <property type="entry name" value="Actin-like ATPase domain"/>
    <property type="match status" value="2"/>
</dbReference>
<accession>A0A150G9B1</accession>
<evidence type="ECO:0000256" key="1">
    <source>
        <dbReference type="SAM" id="MobiDB-lite"/>
    </source>
</evidence>
<gene>
    <name evidence="2" type="ORF">GPECTOR_43g872</name>
</gene>
<dbReference type="EMBL" id="LSYV01000044">
    <property type="protein sequence ID" value="KXZ46436.1"/>
    <property type="molecule type" value="Genomic_DNA"/>
</dbReference>
<dbReference type="PANTHER" id="PTHR14187:SF5">
    <property type="entry name" value="HEAT SHOCK 70 KDA PROTEIN 12A"/>
    <property type="match status" value="1"/>
</dbReference>
<protein>
    <submittedName>
        <fullName evidence="2">Uncharacterized protein</fullName>
    </submittedName>
</protein>
<sequence length="711" mass="74613">MASSSRSGSLGGASSGGMGGGAFGVSSRLLDSDGLALGLESLNMIGHARATKIVSLDIGTYGRPAGDGYPKTRSAVLLKGSRGVAFGHAAVNQMMEMDETERQDGRYFLVYGTAFKLGLHSAQRGAGLPEGITPELAFCEFLRLLKMYVLQHLQSIAPHGAPNALTARGLVRWCLTVPAMWSDEAKGAVRRAAHRAGLITRLDSDDLMVVLEPEAAALHVSNGGGGPADRPRLFPAGLVASPHAAAVGARRLAEDAPAMRPGEVFMVVDAGGGTVDITVHEVEQRGDTAVLSEAQAVPGIGEMYGATGVDEAFTMHFRERIKREFDSEQEQGLEPAGPEEAEAEADADDGWAGPTGRRGRTWRVPIPPNLHSAMDGGVRADLMMDQGLDDSLVLTRAKMAELFRDVVEGILGAVRRQTDALAAAPTAPVARCSKVLLVGGFGCSPYLQARLAAAVSGRLAAGGGVLVLQGTEPASSVLQGAALYGMRPDLIRARTSRMTYGVRTAVPYDDGMPAYNTLHPFFRVMHLTPINFRRPTIPASTAAFGAGKFWHPAEFCYYSSAGFSPFVTKGQLVAADEVVTHVFTPLSADQQIASVELWATDQPDVRWISEEASAAAAAGGAGAGGGSMRHVANLQVLLIRDTSSPSGSAAAPSSSTHVGRAGGFGGFGGGDEEDERLIEVSLAFGRTEIKVTARDVLTGRNYTTKVRFAFG</sequence>
<keyword evidence="3" id="KW-1185">Reference proteome</keyword>
<dbReference type="Gene3D" id="3.30.420.40">
    <property type="match status" value="2"/>
</dbReference>